<feature type="transmembrane region" description="Helical" evidence="1">
    <location>
        <begin position="91"/>
        <end position="111"/>
    </location>
</feature>
<feature type="transmembrane region" description="Helical" evidence="1">
    <location>
        <begin position="155"/>
        <end position="177"/>
    </location>
</feature>
<evidence type="ECO:0000313" key="2">
    <source>
        <dbReference type="EMBL" id="NYS77080.1"/>
    </source>
</evidence>
<keyword evidence="2" id="KW-0378">Hydrolase</keyword>
<dbReference type="PANTHER" id="PTHR40031">
    <property type="entry name" value="HYPOTHETICAL MEMBRANE SPANNING PROTEIN"/>
    <property type="match status" value="1"/>
</dbReference>
<dbReference type="PANTHER" id="PTHR40031:SF1">
    <property type="entry name" value="MEMBRANE-BOUND METAL-DEPENDENT HYDROLASE"/>
    <property type="match status" value="1"/>
</dbReference>
<dbReference type="GO" id="GO:0016787">
    <property type="term" value="F:hydrolase activity"/>
    <property type="evidence" value="ECO:0007669"/>
    <property type="project" value="UniProtKB-KW"/>
</dbReference>
<organism evidence="2 3">
    <name type="scientific">Vreelandella glaciei</name>
    <dbReference type="NCBI Taxonomy" id="186761"/>
    <lineage>
        <taxon>Bacteria</taxon>
        <taxon>Pseudomonadati</taxon>
        <taxon>Pseudomonadota</taxon>
        <taxon>Gammaproteobacteria</taxon>
        <taxon>Oceanospirillales</taxon>
        <taxon>Halomonadaceae</taxon>
        <taxon>Vreelandella</taxon>
    </lineage>
</organism>
<sequence>MDSVTQAALGAAIGGAVLGRRLGRKAILIGAVLGTLPDLDVIIDYGDAVANVTEHRGFSHSLFVLTGLATLLALMSARFAPITAISLPRWWCFYTLILVTHPLLDALTTYGTQLLWPLDVTPAAWPIIFIIDPLYTLALLIALGFGLVSLRVRKACTWGLVISCVYLTMAAGAKVMIEQRIAPVLAEQGLQEAPLLIQPTPFNIVLWRATVMDGDRYYESLISVFDGNSQPRLEPLIRNAALEAPLLASLQGQRLAWFAGPFLRYEARWMDGKETLIATDIRLGFPGFHPFSFTLATLEEERWVPLAVSEQVESSRGIQMTTLSRLAARAAGNTSALCASDFVTQEWRAERVIYRC</sequence>
<evidence type="ECO:0000313" key="3">
    <source>
        <dbReference type="Proteomes" id="UP000526892"/>
    </source>
</evidence>
<keyword evidence="1" id="KW-0812">Transmembrane</keyword>
<dbReference type="AlphaFoldDB" id="A0A7Z0LR55"/>
<feature type="transmembrane region" description="Helical" evidence="1">
    <location>
        <begin position="58"/>
        <end position="79"/>
    </location>
</feature>
<feature type="transmembrane region" description="Helical" evidence="1">
    <location>
        <begin position="26"/>
        <end position="46"/>
    </location>
</feature>
<keyword evidence="1" id="KW-0472">Membrane</keyword>
<protein>
    <submittedName>
        <fullName evidence="2">Metal-dependent hydrolase</fullName>
    </submittedName>
</protein>
<comment type="caution">
    <text evidence="2">The sequence shown here is derived from an EMBL/GenBank/DDBJ whole genome shotgun (WGS) entry which is preliminary data.</text>
</comment>
<dbReference type="RefSeq" id="WP_179915335.1">
    <property type="nucleotide sequence ID" value="NZ_JACCDE010000005.1"/>
</dbReference>
<dbReference type="InterPro" id="IPR007404">
    <property type="entry name" value="YdjM-like"/>
</dbReference>
<keyword evidence="3" id="KW-1185">Reference proteome</keyword>
<feature type="transmembrane region" description="Helical" evidence="1">
    <location>
        <begin position="123"/>
        <end position="148"/>
    </location>
</feature>
<keyword evidence="1" id="KW-1133">Transmembrane helix</keyword>
<dbReference type="Pfam" id="PF04307">
    <property type="entry name" value="YdjM"/>
    <property type="match status" value="1"/>
</dbReference>
<dbReference type="InterPro" id="IPR053170">
    <property type="entry name" value="Transcription_regulator"/>
</dbReference>
<proteinExistence type="predicted"/>
<gene>
    <name evidence="2" type="ORF">HZS80_05000</name>
</gene>
<dbReference type="Proteomes" id="UP000526892">
    <property type="component" value="Unassembled WGS sequence"/>
</dbReference>
<evidence type="ECO:0000256" key="1">
    <source>
        <dbReference type="SAM" id="Phobius"/>
    </source>
</evidence>
<name>A0A7Z0LR55_9GAMM</name>
<accession>A0A7Z0LR55</accession>
<reference evidence="2 3" key="1">
    <citation type="journal article" date="2003" name="Extremophiles">
        <title>Halomonas glaciei sp. nov. isolated from fast ice of Adelie Land, Antarctica.</title>
        <authorList>
            <person name="Reddy G.S."/>
            <person name="Raghavan P.U."/>
            <person name="Sarita N.B."/>
            <person name="Prakash J.S."/>
            <person name="Nagesh N."/>
            <person name="Delille D."/>
            <person name="Shivaji S."/>
        </authorList>
    </citation>
    <scope>NUCLEOTIDE SEQUENCE [LARGE SCALE GENOMIC DNA]</scope>
    <source>
        <strain evidence="2 3">DD39</strain>
    </source>
</reference>
<dbReference type="EMBL" id="JACCDE010000005">
    <property type="protein sequence ID" value="NYS77080.1"/>
    <property type="molecule type" value="Genomic_DNA"/>
</dbReference>